<dbReference type="AlphaFoldDB" id="A0A177MHC4"/>
<evidence type="ECO:0000313" key="1">
    <source>
        <dbReference type="EMBL" id="OAI04340.1"/>
    </source>
</evidence>
<dbReference type="Proteomes" id="UP000077763">
    <property type="component" value="Unassembled WGS sequence"/>
</dbReference>
<proteinExistence type="predicted"/>
<gene>
    <name evidence="1" type="ORF">A1353_13855</name>
</gene>
<name>A0A177MHC4_METMH</name>
<organism evidence="1 2">
    <name type="scientific">Methylomonas methanica</name>
    <dbReference type="NCBI Taxonomy" id="421"/>
    <lineage>
        <taxon>Bacteria</taxon>
        <taxon>Pseudomonadati</taxon>
        <taxon>Pseudomonadota</taxon>
        <taxon>Gammaproteobacteria</taxon>
        <taxon>Methylococcales</taxon>
        <taxon>Methylococcaceae</taxon>
        <taxon>Methylomonas</taxon>
    </lineage>
</organism>
<comment type="caution">
    <text evidence="1">The sequence shown here is derived from an EMBL/GenBank/DDBJ whole genome shotgun (WGS) entry which is preliminary data.</text>
</comment>
<reference evidence="2" key="1">
    <citation type="submission" date="2016-03" db="EMBL/GenBank/DDBJ databases">
        <authorList>
            <person name="Heylen K."/>
            <person name="De Vos P."/>
            <person name="Vekeman B."/>
        </authorList>
    </citation>
    <scope>NUCLEOTIDE SEQUENCE [LARGE SCALE GENOMIC DNA]</scope>
    <source>
        <strain evidence="2">R-45371</strain>
    </source>
</reference>
<dbReference type="RefSeq" id="WP_064036782.1">
    <property type="nucleotide sequence ID" value="NZ_LUUH01000051.1"/>
</dbReference>
<dbReference type="EMBL" id="LUUH01000051">
    <property type="protein sequence ID" value="OAI04340.1"/>
    <property type="molecule type" value="Genomic_DNA"/>
</dbReference>
<protein>
    <submittedName>
        <fullName evidence="1">Uncharacterized protein</fullName>
    </submittedName>
</protein>
<accession>A0A177MHC4</accession>
<evidence type="ECO:0000313" key="2">
    <source>
        <dbReference type="Proteomes" id="UP000077763"/>
    </source>
</evidence>
<sequence length="255" mass="28118">MAAWNLYRHRNTDGSSKDWAVRSNSDGSITTRWGKTADTLPGVSNRYGVKQHDIEKQKQAKGYVLVGEVDIDVNGNVVFPGKTSATPSQWPESDENPVSVPAQLVESLYWTINCHAKRAVRVDLGIEVRRLIGVIHSVSDQHSKPEKDWDGWQLWIDATLNAEPFELSGQIKSAHGVLPWLFLLALKSIGFTGVDIAMATETARDLSVDLKAEQDVLAFCGTDLDSIRGTAEVLGLLKPRLNLAAAMSDTDDCWF</sequence>